<reference evidence="3" key="1">
    <citation type="journal article" date="2015" name="J. Biotechnol.">
        <title>Complete genome sequence of Streptomyces ambofaciens ATCC 23877, the spiramycin producer.</title>
        <authorList>
            <person name="Thibessard A."/>
            <person name="Haas D."/>
            <person name="Gerbaud C."/>
            <person name="Aigle B."/>
            <person name="Lautru S."/>
            <person name="Pernodet J.L."/>
            <person name="Leblond P."/>
        </authorList>
    </citation>
    <scope>NUCLEOTIDE SEQUENCE [LARGE SCALE GENOMIC DNA]</scope>
    <source>
        <strain evidence="3">ATCC 23877 / 3486 / DSM 40053 / JCM 4204 / NBRC 12836 / NRRL B-2516</strain>
    </source>
</reference>
<dbReference type="KEGG" id="samb:SAM23877_2526"/>
<sequence length="58" mass="5539">MTRGRAQAGDAELRGPGVTRARAQAGYDAAWRVRGGGTGASGASPSGAGRGEGAVPGA</sequence>
<evidence type="ECO:0000256" key="1">
    <source>
        <dbReference type="SAM" id="MobiDB-lite"/>
    </source>
</evidence>
<name>A0A0K2AR44_STRA7</name>
<feature type="region of interest" description="Disordered" evidence="1">
    <location>
        <begin position="1"/>
        <end position="58"/>
    </location>
</feature>
<proteinExistence type="predicted"/>
<evidence type="ECO:0000313" key="3">
    <source>
        <dbReference type="Proteomes" id="UP000061018"/>
    </source>
</evidence>
<dbReference type="AlphaFoldDB" id="A0A0K2AR44"/>
<dbReference type="Proteomes" id="UP000061018">
    <property type="component" value="Chromosome"/>
</dbReference>
<accession>A0A0K2AR44</accession>
<evidence type="ECO:0000313" key="2">
    <source>
        <dbReference type="EMBL" id="AKZ55575.1"/>
    </source>
</evidence>
<dbReference type="EMBL" id="CP012382">
    <property type="protein sequence ID" value="AKZ55575.1"/>
    <property type="molecule type" value="Genomic_DNA"/>
</dbReference>
<organism evidence="2 3">
    <name type="scientific">Streptomyces ambofaciens (strain ATCC 23877 / 3486 / DSM 40053 / JCM 4204 / NBRC 12836 / NRRL B-2516)</name>
    <dbReference type="NCBI Taxonomy" id="278992"/>
    <lineage>
        <taxon>Bacteria</taxon>
        <taxon>Bacillati</taxon>
        <taxon>Actinomycetota</taxon>
        <taxon>Actinomycetes</taxon>
        <taxon>Kitasatosporales</taxon>
        <taxon>Streptomycetaceae</taxon>
        <taxon>Streptomyces</taxon>
    </lineage>
</organism>
<gene>
    <name evidence="2" type="ORF">SAM23877_2526</name>
</gene>
<protein>
    <submittedName>
        <fullName evidence="2">Uncharacterized protein</fullName>
    </submittedName>
</protein>
<feature type="compositionally biased region" description="Gly residues" evidence="1">
    <location>
        <begin position="48"/>
        <end position="58"/>
    </location>
</feature>